<keyword evidence="1" id="KW-0472">Membrane</keyword>
<keyword evidence="3" id="KW-1185">Reference proteome</keyword>
<evidence type="ECO:0000256" key="1">
    <source>
        <dbReference type="SAM" id="Phobius"/>
    </source>
</evidence>
<feature type="transmembrane region" description="Helical" evidence="1">
    <location>
        <begin position="12"/>
        <end position="42"/>
    </location>
</feature>
<keyword evidence="1" id="KW-0812">Transmembrane</keyword>
<proteinExistence type="predicted"/>
<gene>
    <name evidence="2" type="ORF">J2Z81_001942</name>
</gene>
<dbReference type="EMBL" id="JAGIKX010000017">
    <property type="protein sequence ID" value="MBP2257972.1"/>
    <property type="molecule type" value="Genomic_DNA"/>
</dbReference>
<keyword evidence="1" id="KW-1133">Transmembrane helix</keyword>
<protein>
    <recommendedName>
        <fullName evidence="4">DUF4181 domain-containing protein</fullName>
    </recommendedName>
</protein>
<evidence type="ECO:0000313" key="2">
    <source>
        <dbReference type="EMBL" id="MBP2257972.1"/>
    </source>
</evidence>
<evidence type="ECO:0000313" key="3">
    <source>
        <dbReference type="Proteomes" id="UP001519294"/>
    </source>
</evidence>
<organism evidence="2 3">
    <name type="scientific">Virgibacillus alimentarius</name>
    <dbReference type="NCBI Taxonomy" id="698769"/>
    <lineage>
        <taxon>Bacteria</taxon>
        <taxon>Bacillati</taxon>
        <taxon>Bacillota</taxon>
        <taxon>Bacilli</taxon>
        <taxon>Bacillales</taxon>
        <taxon>Bacillaceae</taxon>
        <taxon>Virgibacillus</taxon>
    </lineage>
</organism>
<feature type="transmembrane region" description="Helical" evidence="1">
    <location>
        <begin position="62"/>
        <end position="81"/>
    </location>
</feature>
<dbReference type="RefSeq" id="WP_029271332.1">
    <property type="nucleotide sequence ID" value="NZ_JAGIKX010000017.1"/>
</dbReference>
<comment type="caution">
    <text evidence="2">The sequence shown here is derived from an EMBL/GenBank/DDBJ whole genome shotgun (WGS) entry which is preliminary data.</text>
</comment>
<dbReference type="Proteomes" id="UP001519294">
    <property type="component" value="Unassembled WGS sequence"/>
</dbReference>
<evidence type="ECO:0008006" key="4">
    <source>
        <dbReference type="Google" id="ProtNLM"/>
    </source>
</evidence>
<sequence length="83" mass="9639">MKHPYEKFMNIELVSILLSILVGVVAFIQGYLFLIFLALYLVVISLSCDALIKWYTHYKNEAIMQFVRSGMLFLLTTYLLLSL</sequence>
<accession>A0ABS4S8Z6</accession>
<reference evidence="2 3" key="1">
    <citation type="submission" date="2021-03" db="EMBL/GenBank/DDBJ databases">
        <title>Genomic Encyclopedia of Type Strains, Phase IV (KMG-IV): sequencing the most valuable type-strain genomes for metagenomic binning, comparative biology and taxonomic classification.</title>
        <authorList>
            <person name="Goeker M."/>
        </authorList>
    </citation>
    <scope>NUCLEOTIDE SEQUENCE [LARGE SCALE GENOMIC DNA]</scope>
    <source>
        <strain evidence="2 3">DSM 25790</strain>
    </source>
</reference>
<name>A0ABS4S8Z6_9BACI</name>